<dbReference type="Pfam" id="PF13556">
    <property type="entry name" value="HTH_30"/>
    <property type="match status" value="2"/>
</dbReference>
<evidence type="ECO:0000259" key="1">
    <source>
        <dbReference type="Pfam" id="PF13556"/>
    </source>
</evidence>
<accession>A0A931BFX7</accession>
<dbReference type="PANTHER" id="PTHR33744">
    <property type="entry name" value="CARBOHYDRATE DIACID REGULATOR"/>
    <property type="match status" value="1"/>
</dbReference>
<organism evidence="2 3">
    <name type="scientific">Streptacidiphilus fuscans</name>
    <dbReference type="NCBI Taxonomy" id="2789292"/>
    <lineage>
        <taxon>Bacteria</taxon>
        <taxon>Bacillati</taxon>
        <taxon>Actinomycetota</taxon>
        <taxon>Actinomycetes</taxon>
        <taxon>Kitasatosporales</taxon>
        <taxon>Streptomycetaceae</taxon>
        <taxon>Streptacidiphilus</taxon>
    </lineage>
</organism>
<dbReference type="Proteomes" id="UP000657385">
    <property type="component" value="Unassembled WGS sequence"/>
</dbReference>
<gene>
    <name evidence="2" type="ORF">I2501_32430</name>
</gene>
<dbReference type="PANTHER" id="PTHR33744:SF1">
    <property type="entry name" value="DNA-BINDING TRANSCRIPTIONAL ACTIVATOR ADER"/>
    <property type="match status" value="1"/>
</dbReference>
<sequence>MQRAARKGGTEPVLRWLARRTGAKVLLMTSAGTPAHQPQGPLSDAERRLAQRGSRELAAERRRGSVAIDQDGLTCIVLPLDGSRGAAAPFLAAVAPRPTPPELPLLLADATSVLSLSWLAEHVGRQQRRLTVAEAGTREAVMHLLLNGHTSAARQVAGALGPALPATVRVYVIEGPPQARSQLAEELGEVTDDDVWIVQCPVYVDHLFMLEPGDSAPMRVWPPRLASTCWIGESNAVPLRETATGYAQAFHALAAARAGLERQASFAANPDLALAVGPTAAVWSATFLAPLYAHRPGRPQDPDSTELLATAASWLSFRSSATAHLKIHRNTLSARLTLIQELLGLNLHRLADQAALALALRTAAATKALAPPEDGAAEAASPTLDELLLQPRVRAWAQEQLRPVTAPDVPECVGETLATWLRLDARIGSTATALSVSMSAVRKRLTRSEALLQRSLLRSPSAVHDLWLALRALDQCSGSVDRLWAGEYLPGDAVMVPE</sequence>
<feature type="domain" description="PucR C-terminal helix-turn-helix" evidence="1">
    <location>
        <begin position="307"/>
        <end position="361"/>
    </location>
</feature>
<dbReference type="EMBL" id="JADPRT010000018">
    <property type="protein sequence ID" value="MBF9072735.1"/>
    <property type="molecule type" value="Genomic_DNA"/>
</dbReference>
<evidence type="ECO:0000313" key="2">
    <source>
        <dbReference type="EMBL" id="MBF9072735.1"/>
    </source>
</evidence>
<comment type="caution">
    <text evidence="2">The sequence shown here is derived from an EMBL/GenBank/DDBJ whole genome shotgun (WGS) entry which is preliminary data.</text>
</comment>
<dbReference type="InterPro" id="IPR025736">
    <property type="entry name" value="PucR_C-HTH_dom"/>
</dbReference>
<name>A0A931BFX7_9ACTN</name>
<dbReference type="Gene3D" id="1.10.10.2840">
    <property type="entry name" value="PucR C-terminal helix-turn-helix domain"/>
    <property type="match status" value="2"/>
</dbReference>
<dbReference type="InterPro" id="IPR051448">
    <property type="entry name" value="CdaR-like_regulators"/>
</dbReference>
<dbReference type="AlphaFoldDB" id="A0A931BFX7"/>
<protein>
    <submittedName>
        <fullName evidence="2">Helix-turn-helix domain-containing protein</fullName>
    </submittedName>
</protein>
<evidence type="ECO:0000313" key="3">
    <source>
        <dbReference type="Proteomes" id="UP000657385"/>
    </source>
</evidence>
<keyword evidence="3" id="KW-1185">Reference proteome</keyword>
<proteinExistence type="predicted"/>
<feature type="domain" description="PucR C-terminal helix-turn-helix" evidence="1">
    <location>
        <begin position="415"/>
        <end position="472"/>
    </location>
</feature>
<reference evidence="2" key="1">
    <citation type="submission" date="2020-11" db="EMBL/GenBank/DDBJ databases">
        <title>Isolation and identification of active actinomycetes.</title>
        <authorList>
            <person name="Yu B."/>
        </authorList>
    </citation>
    <scope>NUCLEOTIDE SEQUENCE</scope>
    <source>
        <strain evidence="2">NEAU-YB345</strain>
    </source>
</reference>
<dbReference type="InterPro" id="IPR042070">
    <property type="entry name" value="PucR_C-HTH_sf"/>
</dbReference>